<dbReference type="PANTHER" id="PTHR43481">
    <property type="entry name" value="FRUCTOSE-1-PHOSPHATE PHOSPHATASE"/>
    <property type="match status" value="1"/>
</dbReference>
<dbReference type="Pfam" id="PF00702">
    <property type="entry name" value="Hydrolase"/>
    <property type="match status" value="1"/>
</dbReference>
<dbReference type="InterPro" id="IPR036412">
    <property type="entry name" value="HAD-like_sf"/>
</dbReference>
<keyword evidence="1" id="KW-0378">Hydrolase</keyword>
<dbReference type="SFLD" id="SFLDG01129">
    <property type="entry name" value="C1.5:_HAD__Beta-PGM__Phosphata"/>
    <property type="match status" value="1"/>
</dbReference>
<dbReference type="EMBL" id="SOCA01000011">
    <property type="protein sequence ID" value="TDU64261.1"/>
    <property type="molecule type" value="Genomic_DNA"/>
</dbReference>
<dbReference type="InterPro" id="IPR023214">
    <property type="entry name" value="HAD_sf"/>
</dbReference>
<evidence type="ECO:0000313" key="1">
    <source>
        <dbReference type="EMBL" id="TDU64261.1"/>
    </source>
</evidence>
<protein>
    <submittedName>
        <fullName evidence="1">HAD superfamily hydrolase (TIGR01509 family)</fullName>
    </submittedName>
</protein>
<dbReference type="RefSeq" id="WP_133797134.1">
    <property type="nucleotide sequence ID" value="NZ_SOCA01000011.1"/>
</dbReference>
<dbReference type="Proteomes" id="UP000295662">
    <property type="component" value="Unassembled WGS sequence"/>
</dbReference>
<keyword evidence="2" id="KW-1185">Reference proteome</keyword>
<dbReference type="SFLD" id="SFLDS00003">
    <property type="entry name" value="Haloacid_Dehalogenase"/>
    <property type="match status" value="1"/>
</dbReference>
<dbReference type="GO" id="GO:0050308">
    <property type="term" value="F:sugar-phosphatase activity"/>
    <property type="evidence" value="ECO:0007669"/>
    <property type="project" value="TreeGrafter"/>
</dbReference>
<dbReference type="CDD" id="cd07505">
    <property type="entry name" value="HAD_BPGM-like"/>
    <property type="match status" value="1"/>
</dbReference>
<dbReference type="Gene3D" id="1.10.150.240">
    <property type="entry name" value="Putative phosphatase, domain 2"/>
    <property type="match status" value="1"/>
</dbReference>
<sequence length="196" mass="21606">MLEIPDYPFQAYIFDCDGTLVDSMPRHYEAWLASLKLHNAPFEFSEEFFYARAGVREQDVVMELNAQHGTMVDPDAVAESKVEMFLKIIPQMQAIKPVADFAHSLEGKFPMAVASGSEEIIVRGCLAASGLLHLFPTIVTPAYVKRGKPAPDMFLLAAEKMGVDPKECLVLEDGQAGIVAAEAAGMQWAFVPRTLR</sequence>
<dbReference type="InterPro" id="IPR023198">
    <property type="entry name" value="PGP-like_dom2"/>
</dbReference>
<dbReference type="PANTHER" id="PTHR43481:SF4">
    <property type="entry name" value="GLYCEROL-1-PHOSPHATE PHOSPHOHYDROLASE 1-RELATED"/>
    <property type="match status" value="1"/>
</dbReference>
<dbReference type="InterPro" id="IPR051806">
    <property type="entry name" value="HAD-like_SPP"/>
</dbReference>
<reference evidence="1 2" key="1">
    <citation type="submission" date="2019-03" db="EMBL/GenBank/DDBJ databases">
        <title>Genomic Encyclopedia of Archaeal and Bacterial Type Strains, Phase II (KMG-II): from individual species to whole genera.</title>
        <authorList>
            <person name="Goeker M."/>
        </authorList>
    </citation>
    <scope>NUCLEOTIDE SEQUENCE [LARGE SCALE GENOMIC DNA]</scope>
    <source>
        <strain evidence="1 2">ATCC 25309</strain>
    </source>
</reference>
<dbReference type="InterPro" id="IPR006439">
    <property type="entry name" value="HAD-SF_hydro_IA"/>
</dbReference>
<dbReference type="OrthoDB" id="9797743at2"/>
<accession>A0A4R7RJJ7</accession>
<gene>
    <name evidence="1" type="ORF">EI77_04147</name>
</gene>
<dbReference type="AlphaFoldDB" id="A0A4R7RJJ7"/>
<evidence type="ECO:0000313" key="2">
    <source>
        <dbReference type="Proteomes" id="UP000295662"/>
    </source>
</evidence>
<dbReference type="Gene3D" id="3.40.50.1000">
    <property type="entry name" value="HAD superfamily/HAD-like"/>
    <property type="match status" value="1"/>
</dbReference>
<dbReference type="NCBIfam" id="TIGR01509">
    <property type="entry name" value="HAD-SF-IA-v3"/>
    <property type="match status" value="1"/>
</dbReference>
<comment type="caution">
    <text evidence="1">The sequence shown here is derived from an EMBL/GenBank/DDBJ whole genome shotgun (WGS) entry which is preliminary data.</text>
</comment>
<dbReference type="SUPFAM" id="SSF56784">
    <property type="entry name" value="HAD-like"/>
    <property type="match status" value="1"/>
</dbReference>
<organism evidence="1 2">
    <name type="scientific">Prosthecobacter fusiformis</name>
    <dbReference type="NCBI Taxonomy" id="48464"/>
    <lineage>
        <taxon>Bacteria</taxon>
        <taxon>Pseudomonadati</taxon>
        <taxon>Verrucomicrobiota</taxon>
        <taxon>Verrucomicrobiia</taxon>
        <taxon>Verrucomicrobiales</taxon>
        <taxon>Verrucomicrobiaceae</taxon>
        <taxon>Prosthecobacter</taxon>
    </lineage>
</organism>
<name>A0A4R7RJJ7_9BACT</name>
<proteinExistence type="predicted"/>